<reference evidence="4" key="1">
    <citation type="submission" date="2021-07" db="EMBL/GenBank/DDBJ databases">
        <title>Genome Resource of American Ginseng Black Spot Pathogen Alternaria panax.</title>
        <authorList>
            <person name="Qiu C."/>
            <person name="Wang W."/>
            <person name="Liu Z."/>
        </authorList>
    </citation>
    <scope>NUCLEOTIDE SEQUENCE</scope>
    <source>
        <strain evidence="4">BNCC115425</strain>
    </source>
</reference>
<keyword evidence="2" id="KW-0812">Transmembrane</keyword>
<feature type="transmembrane region" description="Helical" evidence="2">
    <location>
        <begin position="111"/>
        <end position="132"/>
    </location>
</feature>
<sequence>MNQVITSDLNRTPVVQIITWFTLVTSLLAFFTHAGIKFYVFRTLTIESWLVLAALAFCVAQSVAVSLQAHYGFGTPIATLEEYQIESNLKVTSYFQSSIWSGALIQAKSEYAAMILFIVSLGFSKLAVVAFVHQLTPSELHRRINLGVLALIILWLVCSVLVAAFECRIPRPWDRTSNMCIDRMMWWNVATCFNIITEIAIVALELGITAQLHTRRQRKAAVMTLFSCRLLVLVAAAIQLGFFNRESTDAASKDDLTLGYWRSSICNQIVQCLAIVTTCLPYTKLFMEGFESGLMRLDDLRRRGEHTSKDDSKGYQIMEISRSGRSEQSGRSEDGPDRSIQVSQSRAVQVDPVARMPATTTSQ</sequence>
<feature type="compositionally biased region" description="Basic and acidic residues" evidence="1">
    <location>
        <begin position="322"/>
        <end position="337"/>
    </location>
</feature>
<gene>
    <name evidence="4" type="ORF">G6011_07571</name>
</gene>
<evidence type="ECO:0000259" key="3">
    <source>
        <dbReference type="Pfam" id="PF20684"/>
    </source>
</evidence>
<dbReference type="EMBL" id="JAANER010000006">
    <property type="protein sequence ID" value="KAG9188866.1"/>
    <property type="molecule type" value="Genomic_DNA"/>
</dbReference>
<dbReference type="PANTHER" id="PTHR38794:SF1">
    <property type="entry name" value="INTEGRAL MEMBRANE PROTEIN"/>
    <property type="match status" value="1"/>
</dbReference>
<feature type="transmembrane region" description="Helical" evidence="2">
    <location>
        <begin position="185"/>
        <end position="208"/>
    </location>
</feature>
<keyword evidence="2" id="KW-1133">Transmembrane helix</keyword>
<accession>A0AAD4FHM4</accession>
<evidence type="ECO:0000313" key="5">
    <source>
        <dbReference type="Proteomes" id="UP001199106"/>
    </source>
</evidence>
<feature type="region of interest" description="Disordered" evidence="1">
    <location>
        <begin position="305"/>
        <end position="363"/>
    </location>
</feature>
<feature type="domain" description="Rhodopsin" evidence="3">
    <location>
        <begin position="38"/>
        <end position="286"/>
    </location>
</feature>
<dbReference type="Pfam" id="PF20684">
    <property type="entry name" value="Fung_rhodopsin"/>
    <property type="match status" value="1"/>
</dbReference>
<name>A0AAD4FHM4_9PLEO</name>
<keyword evidence="2" id="KW-0472">Membrane</keyword>
<feature type="transmembrane region" description="Helical" evidence="2">
    <location>
        <begin position="48"/>
        <end position="71"/>
    </location>
</feature>
<evidence type="ECO:0000256" key="1">
    <source>
        <dbReference type="SAM" id="MobiDB-lite"/>
    </source>
</evidence>
<proteinExistence type="predicted"/>
<organism evidence="4 5">
    <name type="scientific">Alternaria panax</name>
    <dbReference type="NCBI Taxonomy" id="48097"/>
    <lineage>
        <taxon>Eukaryota</taxon>
        <taxon>Fungi</taxon>
        <taxon>Dikarya</taxon>
        <taxon>Ascomycota</taxon>
        <taxon>Pezizomycotina</taxon>
        <taxon>Dothideomycetes</taxon>
        <taxon>Pleosporomycetidae</taxon>
        <taxon>Pleosporales</taxon>
        <taxon>Pleosporineae</taxon>
        <taxon>Pleosporaceae</taxon>
        <taxon>Alternaria</taxon>
        <taxon>Alternaria sect. Panax</taxon>
    </lineage>
</organism>
<evidence type="ECO:0000256" key="2">
    <source>
        <dbReference type="SAM" id="Phobius"/>
    </source>
</evidence>
<keyword evidence="5" id="KW-1185">Reference proteome</keyword>
<comment type="caution">
    <text evidence="4">The sequence shown here is derived from an EMBL/GenBank/DDBJ whole genome shotgun (WGS) entry which is preliminary data.</text>
</comment>
<dbReference type="AlphaFoldDB" id="A0AAD4FHM4"/>
<dbReference type="InterPro" id="IPR049326">
    <property type="entry name" value="Rhodopsin_dom_fungi"/>
</dbReference>
<feature type="transmembrane region" description="Helical" evidence="2">
    <location>
        <begin position="17"/>
        <end position="36"/>
    </location>
</feature>
<protein>
    <recommendedName>
        <fullName evidence="3">Rhodopsin domain-containing protein</fullName>
    </recommendedName>
</protein>
<dbReference type="Proteomes" id="UP001199106">
    <property type="component" value="Unassembled WGS sequence"/>
</dbReference>
<feature type="transmembrane region" description="Helical" evidence="2">
    <location>
        <begin position="220"/>
        <end position="243"/>
    </location>
</feature>
<evidence type="ECO:0000313" key="4">
    <source>
        <dbReference type="EMBL" id="KAG9188866.1"/>
    </source>
</evidence>
<feature type="transmembrane region" description="Helical" evidence="2">
    <location>
        <begin position="144"/>
        <end position="165"/>
    </location>
</feature>
<dbReference type="PANTHER" id="PTHR38794">
    <property type="entry name" value="INTEGRAL MEMBRANE PROTEIN"/>
    <property type="match status" value="1"/>
</dbReference>